<dbReference type="RefSeq" id="WP_170016193.1">
    <property type="nucleotide sequence ID" value="NZ_CP012545.1"/>
</dbReference>
<feature type="transmembrane region" description="Helical" evidence="5">
    <location>
        <begin position="67"/>
        <end position="88"/>
    </location>
</feature>
<organism evidence="6 7">
    <name type="scientific">Campylobacter californiensis</name>
    <dbReference type="NCBI Taxonomy" id="1032243"/>
    <lineage>
        <taxon>Bacteria</taxon>
        <taxon>Pseudomonadati</taxon>
        <taxon>Campylobacterota</taxon>
        <taxon>Epsilonproteobacteria</taxon>
        <taxon>Campylobacterales</taxon>
        <taxon>Campylobacteraceae</taxon>
        <taxon>Campylobacter</taxon>
    </lineage>
</organism>
<feature type="transmembrane region" description="Helical" evidence="5">
    <location>
        <begin position="31"/>
        <end position="47"/>
    </location>
</feature>
<comment type="caution">
    <text evidence="6">The sequence shown here is derived from an EMBL/GenBank/DDBJ whole genome shotgun (WGS) entry which is preliminary data.</text>
</comment>
<name>A0AAW3ZY73_9BACT</name>
<accession>A0AAW3ZY73</accession>
<keyword evidence="3 5" id="KW-1133">Transmembrane helix</keyword>
<reference evidence="6 7" key="1">
    <citation type="submission" date="2015-08" db="EMBL/GenBank/DDBJ databases">
        <title>Comparative genomics of the Campylobacter concisus group.</title>
        <authorList>
            <person name="Yee E."/>
            <person name="Chapman M.H."/>
            <person name="Huynh S."/>
            <person name="Bono J.L."/>
            <person name="On S.L."/>
            <person name="St Leger J."/>
            <person name="Foster G."/>
            <person name="Parker C.T."/>
            <person name="Miller W.G."/>
        </authorList>
    </citation>
    <scope>NUCLEOTIDE SEQUENCE [LARGE SCALE GENOMIC DNA]</scope>
    <source>
        <strain evidence="6 7">RM9337</strain>
    </source>
</reference>
<evidence type="ECO:0000256" key="5">
    <source>
        <dbReference type="SAM" id="Phobius"/>
    </source>
</evidence>
<dbReference type="EMBL" id="LIWG01000005">
    <property type="protein sequence ID" value="MBE3608085.1"/>
    <property type="molecule type" value="Genomic_DNA"/>
</dbReference>
<evidence type="ECO:0000256" key="1">
    <source>
        <dbReference type="ARBA" id="ARBA00004141"/>
    </source>
</evidence>
<dbReference type="GO" id="GO:0016020">
    <property type="term" value="C:membrane"/>
    <property type="evidence" value="ECO:0007669"/>
    <property type="project" value="UniProtKB-SubCell"/>
</dbReference>
<evidence type="ECO:0000256" key="4">
    <source>
        <dbReference type="ARBA" id="ARBA00023136"/>
    </source>
</evidence>
<dbReference type="Pfam" id="PF02674">
    <property type="entry name" value="Colicin_V"/>
    <property type="match status" value="1"/>
</dbReference>
<keyword evidence="4 5" id="KW-0472">Membrane</keyword>
<dbReference type="GO" id="GO:0009403">
    <property type="term" value="P:toxin biosynthetic process"/>
    <property type="evidence" value="ECO:0007669"/>
    <property type="project" value="InterPro"/>
</dbReference>
<evidence type="ECO:0000256" key="2">
    <source>
        <dbReference type="ARBA" id="ARBA00022692"/>
    </source>
</evidence>
<comment type="subcellular location">
    <subcellularLocation>
        <location evidence="1">Membrane</location>
        <topology evidence="1">Multi-pass membrane protein</topology>
    </subcellularLocation>
</comment>
<gene>
    <name evidence="6" type="ORF">CCAL9337_04995</name>
</gene>
<keyword evidence="7" id="KW-1185">Reference proteome</keyword>
<feature type="transmembrane region" description="Helical" evidence="5">
    <location>
        <begin position="109"/>
        <end position="128"/>
    </location>
</feature>
<protein>
    <submittedName>
        <fullName evidence="6">CvpA family protein</fullName>
    </submittedName>
</protein>
<proteinExistence type="predicted"/>
<evidence type="ECO:0000313" key="7">
    <source>
        <dbReference type="Proteomes" id="UP000650616"/>
    </source>
</evidence>
<dbReference type="InterPro" id="IPR052719">
    <property type="entry name" value="CvpA-like"/>
</dbReference>
<dbReference type="Proteomes" id="UP000650616">
    <property type="component" value="Unassembled WGS sequence"/>
</dbReference>
<dbReference type="AlphaFoldDB" id="A0AAW3ZY73"/>
<dbReference type="PANTHER" id="PTHR36926:SF1">
    <property type="entry name" value="COLICIN V PRODUCTION PROTEIN"/>
    <property type="match status" value="1"/>
</dbReference>
<evidence type="ECO:0000313" key="6">
    <source>
        <dbReference type="EMBL" id="MBE3608085.1"/>
    </source>
</evidence>
<sequence>MDFVAWFDIIIVAAILMLGIKGILNGLIKEVFGLIGLVGGLVVATRFSEVAEKFINENIYKFNNASMLQFVGFIALWIVFWFLCILIGKFMSKLVALSGLGFLDRFGGFVAGSGKIFLVLAAVCAVLAGTNLNSKVAPYFQNSKVYPILMSAGNWIINVDIKNIKNEMDDLGIKRVEPNKTDIFITTDENASNEIEVNATKGE</sequence>
<dbReference type="InterPro" id="IPR003825">
    <property type="entry name" value="Colicin-V_CvpA"/>
</dbReference>
<keyword evidence="2 5" id="KW-0812">Transmembrane</keyword>
<dbReference type="PANTHER" id="PTHR36926">
    <property type="entry name" value="COLICIN V PRODUCTION PROTEIN"/>
    <property type="match status" value="1"/>
</dbReference>
<feature type="transmembrane region" description="Helical" evidence="5">
    <location>
        <begin position="6"/>
        <end position="24"/>
    </location>
</feature>
<evidence type="ECO:0000256" key="3">
    <source>
        <dbReference type="ARBA" id="ARBA00022989"/>
    </source>
</evidence>